<dbReference type="PANTHER" id="PTHR43320">
    <property type="entry name" value="SUGAR KINASE"/>
    <property type="match status" value="1"/>
</dbReference>
<keyword evidence="6" id="KW-1185">Reference proteome</keyword>
<dbReference type="Proteomes" id="UP001448858">
    <property type="component" value="Chromosome"/>
</dbReference>
<dbReference type="GO" id="GO:0016301">
    <property type="term" value="F:kinase activity"/>
    <property type="evidence" value="ECO:0007669"/>
    <property type="project" value="UniProtKB-KW"/>
</dbReference>
<sequence>MAVLTPARALPLDQADTLRVGVGGAESNVAIGLAAHGVTTHWIGRVGEDGFGTRILDELQNHGVGISGVELDPVRNTGVYVKIAAQPSGPRTGSSSVLYYRKGSAAAAMSPELLASPAAARLIGDAQLIHLSGITPALSADCLDLCRAILTAPREGRTISFDVNWRKSLWAGQDHSVLPELANLADVVLVGSDEAEHAFGTSDEEEMRSLLPDPEVLVIKNDAISAITLNRSGVREEVPALSVDVVEPVGAGDAFAAGYLSGMLSGLDPKASLRRGHLSAACTLTVRGDRGPLPGADVQAALEQSSDAHWLQTHVAAGRITSPALDNLAGSISLPLEKADT</sequence>
<dbReference type="Gene3D" id="3.40.1190.20">
    <property type="match status" value="1"/>
</dbReference>
<evidence type="ECO:0000313" key="6">
    <source>
        <dbReference type="Proteomes" id="UP001448858"/>
    </source>
</evidence>
<evidence type="ECO:0000256" key="1">
    <source>
        <dbReference type="ARBA" id="ARBA00010688"/>
    </source>
</evidence>
<keyword evidence="2" id="KW-0808">Transferase</keyword>
<dbReference type="InterPro" id="IPR011611">
    <property type="entry name" value="PfkB_dom"/>
</dbReference>
<proteinExistence type="inferred from homology"/>
<evidence type="ECO:0000313" key="5">
    <source>
        <dbReference type="EMBL" id="WZP15178.1"/>
    </source>
</evidence>
<evidence type="ECO:0000259" key="4">
    <source>
        <dbReference type="Pfam" id="PF00294"/>
    </source>
</evidence>
<comment type="similarity">
    <text evidence="1">Belongs to the carbohydrate kinase PfkB family.</text>
</comment>
<dbReference type="InterPro" id="IPR052700">
    <property type="entry name" value="Carb_kinase_PfkB-like"/>
</dbReference>
<evidence type="ECO:0000256" key="2">
    <source>
        <dbReference type="ARBA" id="ARBA00022679"/>
    </source>
</evidence>
<dbReference type="PANTHER" id="PTHR43320:SF2">
    <property type="entry name" value="2-DEHYDRO-3-DEOXYGLUCONOKINASE_2-DEHYDRO-3-DEOXYGALACTONOKINASE"/>
    <property type="match status" value="1"/>
</dbReference>
<dbReference type="Pfam" id="PF00294">
    <property type="entry name" value="PfkB"/>
    <property type="match status" value="1"/>
</dbReference>
<protein>
    <submittedName>
        <fullName evidence="5">Sugar kinase</fullName>
    </submittedName>
</protein>
<gene>
    <name evidence="5" type="ORF">AAE021_13450</name>
</gene>
<organism evidence="5 6">
    <name type="scientific">Arthrobacter citreus</name>
    <dbReference type="NCBI Taxonomy" id="1670"/>
    <lineage>
        <taxon>Bacteria</taxon>
        <taxon>Bacillati</taxon>
        <taxon>Actinomycetota</taxon>
        <taxon>Actinomycetes</taxon>
        <taxon>Micrococcales</taxon>
        <taxon>Micrococcaceae</taxon>
        <taxon>Arthrobacter</taxon>
    </lineage>
</organism>
<dbReference type="EMBL" id="CP151657">
    <property type="protein sequence ID" value="WZP15178.1"/>
    <property type="molecule type" value="Genomic_DNA"/>
</dbReference>
<keyword evidence="3 5" id="KW-0418">Kinase</keyword>
<name>A0ABZ2ZSM2_9MICC</name>
<dbReference type="SUPFAM" id="SSF53613">
    <property type="entry name" value="Ribokinase-like"/>
    <property type="match status" value="1"/>
</dbReference>
<dbReference type="RefSeq" id="WP_342022846.1">
    <property type="nucleotide sequence ID" value="NZ_CP151657.1"/>
</dbReference>
<feature type="domain" description="Carbohydrate kinase PfkB" evidence="4">
    <location>
        <begin position="14"/>
        <end position="294"/>
    </location>
</feature>
<accession>A0ABZ2ZSM2</accession>
<dbReference type="CDD" id="cd01166">
    <property type="entry name" value="KdgK"/>
    <property type="match status" value="1"/>
</dbReference>
<evidence type="ECO:0000256" key="3">
    <source>
        <dbReference type="ARBA" id="ARBA00022777"/>
    </source>
</evidence>
<reference evidence="5 6" key="1">
    <citation type="submission" date="2024-04" db="EMBL/GenBank/DDBJ databases">
        <title>Arthrobacter sp. from Plains bison fecal sample.</title>
        <authorList>
            <person name="Ruzzini A."/>
        </authorList>
    </citation>
    <scope>NUCLEOTIDE SEQUENCE [LARGE SCALE GENOMIC DNA]</scope>
    <source>
        <strain evidence="5 6">EINP1</strain>
    </source>
</reference>
<dbReference type="InterPro" id="IPR029056">
    <property type="entry name" value="Ribokinase-like"/>
</dbReference>